<proteinExistence type="predicted"/>
<dbReference type="STRING" id="1619234.SAMN05421730_1001162"/>
<protein>
    <submittedName>
        <fullName evidence="7">Simple sugar transport system permease protein</fullName>
    </submittedName>
</protein>
<dbReference type="AlphaFoldDB" id="A0A1D3TNM8"/>
<organism evidence="7 8">
    <name type="scientific">Anaerobium acetethylicum</name>
    <dbReference type="NCBI Taxonomy" id="1619234"/>
    <lineage>
        <taxon>Bacteria</taxon>
        <taxon>Bacillati</taxon>
        <taxon>Bacillota</taxon>
        <taxon>Clostridia</taxon>
        <taxon>Lachnospirales</taxon>
        <taxon>Lachnospiraceae</taxon>
        <taxon>Anaerobium</taxon>
    </lineage>
</organism>
<evidence type="ECO:0000256" key="3">
    <source>
        <dbReference type="ARBA" id="ARBA00022692"/>
    </source>
</evidence>
<keyword evidence="7" id="KW-0762">Sugar transport</keyword>
<evidence type="ECO:0000256" key="1">
    <source>
        <dbReference type="ARBA" id="ARBA00004651"/>
    </source>
</evidence>
<feature type="transmembrane region" description="Helical" evidence="6">
    <location>
        <begin position="205"/>
        <end position="225"/>
    </location>
</feature>
<dbReference type="CDD" id="cd06580">
    <property type="entry name" value="TM_PBP1_transp_TpRbsC_like"/>
    <property type="match status" value="1"/>
</dbReference>
<dbReference type="OrthoDB" id="45037at2"/>
<evidence type="ECO:0000256" key="6">
    <source>
        <dbReference type="SAM" id="Phobius"/>
    </source>
</evidence>
<keyword evidence="3 6" id="KW-0812">Transmembrane</keyword>
<feature type="transmembrane region" description="Helical" evidence="6">
    <location>
        <begin position="70"/>
        <end position="90"/>
    </location>
</feature>
<feature type="transmembrane region" description="Helical" evidence="6">
    <location>
        <begin position="97"/>
        <end position="119"/>
    </location>
</feature>
<evidence type="ECO:0000313" key="8">
    <source>
        <dbReference type="Proteomes" id="UP000199315"/>
    </source>
</evidence>
<keyword evidence="2" id="KW-1003">Cell membrane</keyword>
<dbReference type="GO" id="GO:0005886">
    <property type="term" value="C:plasma membrane"/>
    <property type="evidence" value="ECO:0007669"/>
    <property type="project" value="UniProtKB-SubCell"/>
</dbReference>
<reference evidence="7 8" key="1">
    <citation type="submission" date="2016-09" db="EMBL/GenBank/DDBJ databases">
        <authorList>
            <person name="Capua I."/>
            <person name="De Benedictis P."/>
            <person name="Joannis T."/>
            <person name="Lombin L.H."/>
            <person name="Cattoli G."/>
        </authorList>
    </citation>
    <scope>NUCLEOTIDE SEQUENCE [LARGE SCALE GENOMIC DNA]</scope>
    <source>
        <strain evidence="7 8">GluBS11</strain>
    </source>
</reference>
<evidence type="ECO:0000313" key="7">
    <source>
        <dbReference type="EMBL" id="SCP94923.1"/>
    </source>
</evidence>
<gene>
    <name evidence="7" type="ORF">SAMN05421730_1001162</name>
</gene>
<dbReference type="Pfam" id="PF02653">
    <property type="entry name" value="BPD_transp_2"/>
    <property type="match status" value="1"/>
</dbReference>
<evidence type="ECO:0000256" key="4">
    <source>
        <dbReference type="ARBA" id="ARBA00022989"/>
    </source>
</evidence>
<name>A0A1D3TNM8_9FIRM</name>
<keyword evidence="7" id="KW-0813">Transport</keyword>
<feature type="transmembrane region" description="Helical" evidence="6">
    <location>
        <begin position="337"/>
        <end position="355"/>
    </location>
</feature>
<keyword evidence="4 6" id="KW-1133">Transmembrane helix</keyword>
<comment type="subcellular location">
    <subcellularLocation>
        <location evidence="1">Cell membrane</location>
        <topology evidence="1">Multi-pass membrane protein</topology>
    </subcellularLocation>
</comment>
<dbReference type="RefSeq" id="WP_091228732.1">
    <property type="nucleotide sequence ID" value="NZ_FMKA01000001.1"/>
</dbReference>
<dbReference type="GO" id="GO:0022857">
    <property type="term" value="F:transmembrane transporter activity"/>
    <property type="evidence" value="ECO:0007669"/>
    <property type="project" value="InterPro"/>
</dbReference>
<evidence type="ECO:0000256" key="2">
    <source>
        <dbReference type="ARBA" id="ARBA00022475"/>
    </source>
</evidence>
<feature type="transmembrane region" description="Helical" evidence="6">
    <location>
        <begin position="29"/>
        <end position="50"/>
    </location>
</feature>
<sequence>MRESSSKRHYNEPLARIVKKDAMSNQRMAAYSVFALILAIAAGGVFIFSLGYNPFKVYATIVSGAFRSSISTQGTIKIAIPLLIASLGITHAFKMQFWNIGAEGQIIMGGIFATYFALFHSDWPHWLLMLVMCAAGMLGGGLWALIPAFFKTKYGTNETLFTLMLNYIALYMIKYLAEGPWLDPKASGFPKIASFEKNARLDEVFGVHAGWIIGLVLVGVVYFYLKYSKQGYEIAIVGESENTARYAGMNVKKIIMRTMFLSGAICGIAGMTQVSGAAYTLSEGVAGGVGFTAIIVAWLAKLNPFVILLVTIGFSVLEKGSSVMQSSFGLPTSVSDILQGIILFFILGCDFFTRYKLIFRKGGQKNDN</sequence>
<feature type="transmembrane region" description="Helical" evidence="6">
    <location>
        <begin position="125"/>
        <end position="146"/>
    </location>
</feature>
<feature type="transmembrane region" description="Helical" evidence="6">
    <location>
        <begin position="158"/>
        <end position="177"/>
    </location>
</feature>
<feature type="transmembrane region" description="Helical" evidence="6">
    <location>
        <begin position="254"/>
        <end position="271"/>
    </location>
</feature>
<keyword evidence="5 6" id="KW-0472">Membrane</keyword>
<accession>A0A1D3TNM8</accession>
<dbReference type="Proteomes" id="UP000199315">
    <property type="component" value="Unassembled WGS sequence"/>
</dbReference>
<dbReference type="PANTHER" id="PTHR47089:SF1">
    <property type="entry name" value="GUANOSINE ABC TRANSPORTER PERMEASE PROTEIN NUPP"/>
    <property type="match status" value="1"/>
</dbReference>
<dbReference type="InterPro" id="IPR001851">
    <property type="entry name" value="ABC_transp_permease"/>
</dbReference>
<dbReference type="EMBL" id="FMKA01000001">
    <property type="protein sequence ID" value="SCP94923.1"/>
    <property type="molecule type" value="Genomic_DNA"/>
</dbReference>
<evidence type="ECO:0000256" key="5">
    <source>
        <dbReference type="ARBA" id="ARBA00023136"/>
    </source>
</evidence>
<keyword evidence="8" id="KW-1185">Reference proteome</keyword>
<dbReference type="PANTHER" id="PTHR47089">
    <property type="entry name" value="ABC TRANSPORTER, PERMEASE PROTEIN"/>
    <property type="match status" value="1"/>
</dbReference>